<gene>
    <name evidence="1" type="ORF">ORAREDHAP_LOCUS42812</name>
</gene>
<organism evidence="1 2">
    <name type="scientific">Prunus armeniaca</name>
    <name type="common">Apricot</name>
    <name type="synonym">Armeniaca vulgaris</name>
    <dbReference type="NCBI Taxonomy" id="36596"/>
    <lineage>
        <taxon>Eukaryota</taxon>
        <taxon>Viridiplantae</taxon>
        <taxon>Streptophyta</taxon>
        <taxon>Embryophyta</taxon>
        <taxon>Tracheophyta</taxon>
        <taxon>Spermatophyta</taxon>
        <taxon>Magnoliopsida</taxon>
        <taxon>eudicotyledons</taxon>
        <taxon>Gunneridae</taxon>
        <taxon>Pentapetalae</taxon>
        <taxon>rosids</taxon>
        <taxon>fabids</taxon>
        <taxon>Rosales</taxon>
        <taxon>Rosaceae</taxon>
        <taxon>Amygdaloideae</taxon>
        <taxon>Amygdaleae</taxon>
        <taxon>Prunus</taxon>
    </lineage>
</organism>
<keyword evidence="2" id="KW-1185">Reference proteome</keyword>
<proteinExistence type="predicted"/>
<dbReference type="AlphaFoldDB" id="A0A6J5XWT8"/>
<accession>A0A6J5XWT8</accession>
<dbReference type="Proteomes" id="UP000507245">
    <property type="component" value="Unassembled WGS sequence"/>
</dbReference>
<sequence length="80" mass="8761">MVIKLSPMVTRLDQKVTRSDQEVTCLSLWLRRPGGLLSGAERVSSGLPQGPFMEDCSLAGVAIEGINSEFHIHFAAIKYT</sequence>
<reference evidence="2" key="1">
    <citation type="journal article" date="2020" name="Genome Biol.">
        <title>Gamete binning: chromosome-level and haplotype-resolved genome assembly enabled by high-throughput single-cell sequencing of gamete genomes.</title>
        <authorList>
            <person name="Campoy J.A."/>
            <person name="Sun H."/>
            <person name="Goel M."/>
            <person name="Jiao W.-B."/>
            <person name="Folz-Donahue K."/>
            <person name="Wang N."/>
            <person name="Rubio M."/>
            <person name="Liu C."/>
            <person name="Kukat C."/>
            <person name="Ruiz D."/>
            <person name="Huettel B."/>
            <person name="Schneeberger K."/>
        </authorList>
    </citation>
    <scope>NUCLEOTIDE SEQUENCE [LARGE SCALE GENOMIC DNA]</scope>
    <source>
        <strain evidence="2">cv. Rojo Pasion</strain>
    </source>
</reference>
<evidence type="ECO:0000313" key="1">
    <source>
        <dbReference type="EMBL" id="CAB4316702.1"/>
    </source>
</evidence>
<protein>
    <submittedName>
        <fullName evidence="1">Uncharacterized protein</fullName>
    </submittedName>
</protein>
<dbReference type="EMBL" id="CAEKKB010000007">
    <property type="protein sequence ID" value="CAB4316702.1"/>
    <property type="molecule type" value="Genomic_DNA"/>
</dbReference>
<name>A0A6J5XWT8_PRUAR</name>
<evidence type="ECO:0000313" key="2">
    <source>
        <dbReference type="Proteomes" id="UP000507245"/>
    </source>
</evidence>